<dbReference type="InterPro" id="IPR010923">
    <property type="entry name" value="T(6)A37_SUA5"/>
</dbReference>
<dbReference type="InterPro" id="IPR050156">
    <property type="entry name" value="TC-AMP_synthase_SUA5"/>
</dbReference>
<keyword evidence="8 13" id="KW-0548">Nucleotidyltransferase</keyword>
<dbReference type="Pfam" id="PF01300">
    <property type="entry name" value="Sua5_yciO_yrdC"/>
    <property type="match status" value="1"/>
</dbReference>
<dbReference type="Gene3D" id="3.40.50.11030">
    <property type="entry name" value="Threonylcarbamoyl-AMP synthase, C-terminal domain"/>
    <property type="match status" value="1"/>
</dbReference>
<reference evidence="16 17" key="1">
    <citation type="submission" date="2020-07" db="EMBL/GenBank/DDBJ databases">
        <authorList>
            <person name="Criscuolo A."/>
        </authorList>
    </citation>
    <scope>NUCLEOTIDE SEQUENCE [LARGE SCALE GENOMIC DNA]</scope>
    <source>
        <strain evidence="16">CIP111649</strain>
    </source>
</reference>
<evidence type="ECO:0000256" key="4">
    <source>
        <dbReference type="ARBA" id="ARBA00015492"/>
    </source>
</evidence>
<keyword evidence="17" id="KW-1185">Reference proteome</keyword>
<feature type="binding site" evidence="14">
    <location>
        <position position="256"/>
    </location>
    <ligand>
        <name>ATP</name>
        <dbReference type="ChEBI" id="CHEBI:30616"/>
    </ligand>
</feature>
<feature type="binding site" evidence="14">
    <location>
        <position position="145"/>
    </location>
    <ligand>
        <name>L-threonine</name>
        <dbReference type="ChEBI" id="CHEBI:57926"/>
    </ligand>
</feature>
<dbReference type="PIRSF" id="PIRSF004930">
    <property type="entry name" value="Tln_factor_SUA5"/>
    <property type="match status" value="1"/>
</dbReference>
<evidence type="ECO:0000256" key="12">
    <source>
        <dbReference type="ARBA" id="ARBA00048366"/>
    </source>
</evidence>
<dbReference type="EMBL" id="CAJEWD010000004">
    <property type="protein sequence ID" value="CAD2073669.1"/>
    <property type="molecule type" value="Genomic_DNA"/>
</dbReference>
<feature type="binding site" evidence="14">
    <location>
        <position position="85"/>
    </location>
    <ligand>
        <name>ATP</name>
        <dbReference type="ChEBI" id="CHEBI:30616"/>
    </ligand>
</feature>
<protein>
    <recommendedName>
        <fullName evidence="4 13">Threonylcarbamoyl-AMP synthase</fullName>
        <shortName evidence="13">TC-AMP synthase</shortName>
        <ecNumber evidence="3 13">2.7.7.87</ecNumber>
    </recommendedName>
    <alternativeName>
        <fullName evidence="11 13">L-threonylcarbamoyladenylate synthase</fullName>
    </alternativeName>
</protein>
<evidence type="ECO:0000256" key="11">
    <source>
        <dbReference type="ARBA" id="ARBA00029774"/>
    </source>
</evidence>
<feature type="binding site" evidence="14">
    <location>
        <position position="58"/>
    </location>
    <ligand>
        <name>L-threonine</name>
        <dbReference type="ChEBI" id="CHEBI:57926"/>
    </ligand>
</feature>
<dbReference type="NCBIfam" id="TIGR00057">
    <property type="entry name" value="L-threonylcarbamoyladenylate synthase"/>
    <property type="match status" value="1"/>
</dbReference>
<evidence type="ECO:0000256" key="5">
    <source>
        <dbReference type="ARBA" id="ARBA00022490"/>
    </source>
</evidence>
<evidence type="ECO:0000256" key="13">
    <source>
        <dbReference type="PIRNR" id="PIRNR004930"/>
    </source>
</evidence>
<dbReference type="InterPro" id="IPR038385">
    <property type="entry name" value="Sua5/YwlC_C"/>
</dbReference>
<dbReference type="InterPro" id="IPR005145">
    <property type="entry name" value="Sua5_C"/>
</dbReference>
<dbReference type="GO" id="GO:0003725">
    <property type="term" value="F:double-stranded RNA binding"/>
    <property type="evidence" value="ECO:0007669"/>
    <property type="project" value="UniProtKB-UniRule"/>
</dbReference>
<dbReference type="EC" id="2.7.7.87" evidence="3 13"/>
<evidence type="ECO:0000259" key="15">
    <source>
        <dbReference type="PROSITE" id="PS51163"/>
    </source>
</evidence>
<feature type="binding site" evidence="14">
    <location>
        <position position="165"/>
    </location>
    <ligand>
        <name>L-threonine</name>
        <dbReference type="ChEBI" id="CHEBI:57926"/>
    </ligand>
</feature>
<evidence type="ECO:0000256" key="10">
    <source>
        <dbReference type="ARBA" id="ARBA00022840"/>
    </source>
</evidence>
<feature type="domain" description="YrdC-like" evidence="15">
    <location>
        <begin position="32"/>
        <end position="223"/>
    </location>
</feature>
<comment type="caution">
    <text evidence="16">The sequence shown here is derived from an EMBL/GenBank/DDBJ whole genome shotgun (WGS) entry which is preliminary data.</text>
</comment>
<evidence type="ECO:0000256" key="9">
    <source>
        <dbReference type="ARBA" id="ARBA00022741"/>
    </source>
</evidence>
<accession>A0A6V7R893</accession>
<feature type="binding site" evidence="14">
    <location>
        <position position="205"/>
    </location>
    <ligand>
        <name>L-threonine</name>
        <dbReference type="ChEBI" id="CHEBI:57926"/>
    </ligand>
</feature>
<evidence type="ECO:0000256" key="7">
    <source>
        <dbReference type="ARBA" id="ARBA00022694"/>
    </source>
</evidence>
<feature type="binding site" evidence="14">
    <location>
        <position position="167"/>
    </location>
    <ligand>
        <name>ATP</name>
        <dbReference type="ChEBI" id="CHEBI:30616"/>
    </ligand>
</feature>
<dbReference type="InterPro" id="IPR017945">
    <property type="entry name" value="DHBP_synth_RibB-like_a/b_dom"/>
</dbReference>
<evidence type="ECO:0000256" key="14">
    <source>
        <dbReference type="PIRSR" id="PIRSR004930-1"/>
    </source>
</evidence>
<evidence type="ECO:0000313" key="16">
    <source>
        <dbReference type="EMBL" id="CAD2073669.1"/>
    </source>
</evidence>
<dbReference type="GO" id="GO:0006450">
    <property type="term" value="P:regulation of translational fidelity"/>
    <property type="evidence" value="ECO:0007669"/>
    <property type="project" value="TreeGrafter"/>
</dbReference>
<dbReference type="FunFam" id="3.90.870.10:FF:000009">
    <property type="entry name" value="Threonylcarbamoyl-AMP synthase, putative"/>
    <property type="match status" value="1"/>
</dbReference>
<evidence type="ECO:0000313" key="17">
    <source>
        <dbReference type="Proteomes" id="UP000589351"/>
    </source>
</evidence>
<comment type="function">
    <text evidence="13">Required for the formation of a threonylcarbamoyl group on adenosine at position 37 (t(6)A37) in tRNAs that read codons beginning with adenine.</text>
</comment>
<dbReference type="AlphaFoldDB" id="A0A6V7R893"/>
<dbReference type="GO" id="GO:0005737">
    <property type="term" value="C:cytoplasm"/>
    <property type="evidence" value="ECO:0007669"/>
    <property type="project" value="UniProtKB-SubCell"/>
</dbReference>
<proteinExistence type="inferred from homology"/>
<feature type="binding site" evidence="14">
    <location>
        <position position="90"/>
    </location>
    <ligand>
        <name>L-threonine</name>
        <dbReference type="ChEBI" id="CHEBI:57926"/>
    </ligand>
</feature>
<comment type="subcellular location">
    <subcellularLocation>
        <location evidence="1 13">Cytoplasm</location>
    </subcellularLocation>
</comment>
<dbReference type="SUPFAM" id="SSF55821">
    <property type="entry name" value="YrdC/RibB"/>
    <property type="match status" value="1"/>
</dbReference>
<dbReference type="GO" id="GO:0061710">
    <property type="term" value="F:L-threonylcarbamoyladenylate synthase"/>
    <property type="evidence" value="ECO:0007669"/>
    <property type="project" value="UniProtKB-EC"/>
</dbReference>
<dbReference type="PANTHER" id="PTHR17490:SF16">
    <property type="entry name" value="THREONYLCARBAMOYL-AMP SYNTHASE"/>
    <property type="match status" value="1"/>
</dbReference>
<evidence type="ECO:0000256" key="1">
    <source>
        <dbReference type="ARBA" id="ARBA00004496"/>
    </source>
</evidence>
<evidence type="ECO:0000256" key="2">
    <source>
        <dbReference type="ARBA" id="ARBA00007663"/>
    </source>
</evidence>
<gene>
    <name evidence="16" type="primary">ywlC</name>
    <name evidence="16" type="ORF">JEODO184_00529</name>
</gene>
<feature type="binding site" evidence="14">
    <location>
        <position position="175"/>
    </location>
    <ligand>
        <name>ATP</name>
        <dbReference type="ChEBI" id="CHEBI:30616"/>
    </ligand>
</feature>
<keyword evidence="10 13" id="KW-0067">ATP-binding</keyword>
<feature type="binding site" evidence="14">
    <location>
        <position position="219"/>
    </location>
    <ligand>
        <name>ATP</name>
        <dbReference type="ChEBI" id="CHEBI:30616"/>
    </ligand>
</feature>
<evidence type="ECO:0000256" key="6">
    <source>
        <dbReference type="ARBA" id="ARBA00022679"/>
    </source>
</evidence>
<evidence type="ECO:0000256" key="3">
    <source>
        <dbReference type="ARBA" id="ARBA00012584"/>
    </source>
</evidence>
<dbReference type="Gene3D" id="3.90.870.10">
    <property type="entry name" value="DHBP synthase"/>
    <property type="match status" value="1"/>
</dbReference>
<dbReference type="GO" id="GO:0008033">
    <property type="term" value="P:tRNA processing"/>
    <property type="evidence" value="ECO:0007669"/>
    <property type="project" value="UniProtKB-KW"/>
</dbReference>
<dbReference type="GO" id="GO:0000049">
    <property type="term" value="F:tRNA binding"/>
    <property type="evidence" value="ECO:0007669"/>
    <property type="project" value="TreeGrafter"/>
</dbReference>
<dbReference type="PANTHER" id="PTHR17490">
    <property type="entry name" value="SUA5"/>
    <property type="match status" value="1"/>
</dbReference>
<dbReference type="PROSITE" id="PS51163">
    <property type="entry name" value="YRDC"/>
    <property type="match status" value="1"/>
</dbReference>
<name>A0A6V7R893_9STAP</name>
<keyword evidence="5 13" id="KW-0963">Cytoplasm</keyword>
<sequence>MATIEYYILLGVNSMTKVWEISSSDLENKSQKASLEEKLDEIKTAFTYGEIVAIPTETVYGLAADARNPEAIHKIFQAKGRPGDNPLIIHIHDVAQLEKFTPPLDKRVKTMMAHFWPGPISFILPLVGDYLASNAVAELNSVAVRMPSHPVGRKIIQHADMPLAAPSANLSGKPSPTNAHHVIDDLNNKVYGVVDSESADYGIESTVLDCTQFPYRIARPGAISRADLEAVLNVEVESFEGDSDKPISPGMKYKHYAPHQPLIVIEGGITNNTKLPVERHQKVGLIAPESCREFIDGEVQFISLCRDEQSYKEAARNLYAALRVMDTSDVDIIFIHGFDKNPESEGLMNRIYKATGNEVISGD</sequence>
<keyword evidence="9 13" id="KW-0547">Nucleotide-binding</keyword>
<organism evidence="16 17">
    <name type="scientific">Jeotgalicoccus meleagridis</name>
    <dbReference type="NCBI Taxonomy" id="2759181"/>
    <lineage>
        <taxon>Bacteria</taxon>
        <taxon>Bacillati</taxon>
        <taxon>Bacillota</taxon>
        <taxon>Bacilli</taxon>
        <taxon>Bacillales</taxon>
        <taxon>Staphylococcaceae</taxon>
        <taxon>Jeotgalicoccus</taxon>
    </lineage>
</organism>
<dbReference type="Pfam" id="PF03481">
    <property type="entry name" value="Sua5_C"/>
    <property type="match status" value="1"/>
</dbReference>
<feature type="binding site" evidence="14">
    <location>
        <position position="81"/>
    </location>
    <ligand>
        <name>ATP</name>
        <dbReference type="ChEBI" id="CHEBI:30616"/>
    </ligand>
</feature>
<evidence type="ECO:0000256" key="8">
    <source>
        <dbReference type="ARBA" id="ARBA00022695"/>
    </source>
</evidence>
<comment type="similarity">
    <text evidence="2 13">Belongs to the SUA5 family.</text>
</comment>
<keyword evidence="6 13" id="KW-0808">Transferase</keyword>
<comment type="catalytic activity">
    <reaction evidence="12 13">
        <text>L-threonine + hydrogencarbonate + ATP = L-threonylcarbamoyladenylate + diphosphate + H2O</text>
        <dbReference type="Rhea" id="RHEA:36407"/>
        <dbReference type="ChEBI" id="CHEBI:15377"/>
        <dbReference type="ChEBI" id="CHEBI:17544"/>
        <dbReference type="ChEBI" id="CHEBI:30616"/>
        <dbReference type="ChEBI" id="CHEBI:33019"/>
        <dbReference type="ChEBI" id="CHEBI:57926"/>
        <dbReference type="ChEBI" id="CHEBI:73682"/>
        <dbReference type="EC" id="2.7.7.87"/>
    </reaction>
</comment>
<dbReference type="GO" id="GO:0005524">
    <property type="term" value="F:ATP binding"/>
    <property type="evidence" value="ECO:0007669"/>
    <property type="project" value="UniProtKB-UniRule"/>
</dbReference>
<dbReference type="InterPro" id="IPR006070">
    <property type="entry name" value="Sua5-like_dom"/>
</dbReference>
<dbReference type="Proteomes" id="UP000589351">
    <property type="component" value="Unassembled WGS sequence"/>
</dbReference>
<keyword evidence="7 13" id="KW-0819">tRNA processing</keyword>